<dbReference type="PATRIC" id="fig|84531.8.peg.2805"/>
<dbReference type="RefSeq" id="WP_237051653.1">
    <property type="nucleotide sequence ID" value="NZ_CP011129.1"/>
</dbReference>
<evidence type="ECO:0000313" key="3">
    <source>
        <dbReference type="Proteomes" id="UP000060787"/>
    </source>
</evidence>
<dbReference type="InterPro" id="IPR032710">
    <property type="entry name" value="NTF2-like_dom_sf"/>
</dbReference>
<dbReference type="Pfam" id="PF14534">
    <property type="entry name" value="DUF4440"/>
    <property type="match status" value="1"/>
</dbReference>
<gene>
    <name evidence="2" type="ORF">LA76x_2792</name>
</gene>
<dbReference type="Proteomes" id="UP000060787">
    <property type="component" value="Chromosome"/>
</dbReference>
<dbReference type="eggNOG" id="ENOG5033N0U">
    <property type="taxonomic scope" value="Bacteria"/>
</dbReference>
<dbReference type="Gene3D" id="3.10.450.50">
    <property type="match status" value="1"/>
</dbReference>
<proteinExistence type="predicted"/>
<protein>
    <recommendedName>
        <fullName evidence="1">DUF4440 domain-containing protein</fullName>
    </recommendedName>
</protein>
<sequence>MLAAVLALLSTACGRDPPEQRLRDSVTQFQAAIEQRDAPALQEWLAADFVGPEGLDREGARRLAVGSFLRYRQLGVTVGPLDIAMQPDHATVRFTAALTGGSGRPLPEAARLYEVETGWREEDGDWRMTSARWSAKL</sequence>
<evidence type="ECO:0000313" key="2">
    <source>
        <dbReference type="EMBL" id="ALN80922.1"/>
    </source>
</evidence>
<reference evidence="2 3" key="1">
    <citation type="journal article" date="2015" name="BMC Genomics">
        <title>Comparative genomics and metabolic profiling of the genus Lysobacter.</title>
        <authorList>
            <person name="de Bruijn I."/>
            <person name="Cheng X."/>
            <person name="de Jager V."/>
            <person name="Exposito R.G."/>
            <person name="Watrous J."/>
            <person name="Patel N."/>
            <person name="Postma J."/>
            <person name="Dorrestein P.C."/>
            <person name="Kobayashi D."/>
            <person name="Raaijmakers J.M."/>
        </authorList>
    </citation>
    <scope>NUCLEOTIDE SEQUENCE [LARGE SCALE GENOMIC DNA]</scope>
    <source>
        <strain evidence="2 3">76</strain>
    </source>
</reference>
<dbReference type="SUPFAM" id="SSF54427">
    <property type="entry name" value="NTF2-like"/>
    <property type="match status" value="1"/>
</dbReference>
<dbReference type="AlphaFoldDB" id="A0A0S2FBL8"/>
<accession>A0A0S2FBL8</accession>
<dbReference type="KEGG" id="lab:LA76x_2792"/>
<organism evidence="2 3">
    <name type="scientific">Lysobacter antibioticus</name>
    <dbReference type="NCBI Taxonomy" id="84531"/>
    <lineage>
        <taxon>Bacteria</taxon>
        <taxon>Pseudomonadati</taxon>
        <taxon>Pseudomonadota</taxon>
        <taxon>Gammaproteobacteria</taxon>
        <taxon>Lysobacterales</taxon>
        <taxon>Lysobacteraceae</taxon>
        <taxon>Lysobacter</taxon>
    </lineage>
</organism>
<keyword evidence="3" id="KW-1185">Reference proteome</keyword>
<evidence type="ECO:0000259" key="1">
    <source>
        <dbReference type="Pfam" id="PF14534"/>
    </source>
</evidence>
<dbReference type="EMBL" id="CP011129">
    <property type="protein sequence ID" value="ALN80922.1"/>
    <property type="molecule type" value="Genomic_DNA"/>
</dbReference>
<name>A0A0S2FBL8_LYSAN</name>
<feature type="domain" description="DUF4440" evidence="1">
    <location>
        <begin position="23"/>
        <end position="128"/>
    </location>
</feature>
<dbReference type="InterPro" id="IPR027843">
    <property type="entry name" value="DUF4440"/>
</dbReference>